<comment type="similarity">
    <text evidence="1">Belongs to the isopentenyl phosphate kinase family.</text>
</comment>
<dbReference type="PANTHER" id="PTHR43654">
    <property type="entry name" value="GLUTAMATE 5-KINASE"/>
    <property type="match status" value="1"/>
</dbReference>
<feature type="site" description="Transition state stabilizer" evidence="11">
    <location>
        <position position="22"/>
    </location>
</feature>
<keyword evidence="14" id="KW-1185">Reference proteome</keyword>
<dbReference type="InterPro" id="IPR024192">
    <property type="entry name" value="Fosfomycin_R_FomA-type"/>
</dbReference>
<evidence type="ECO:0000313" key="14">
    <source>
        <dbReference type="Proteomes" id="UP000294299"/>
    </source>
</evidence>
<evidence type="ECO:0000256" key="1">
    <source>
        <dbReference type="ARBA" id="ARBA00010540"/>
    </source>
</evidence>
<dbReference type="GO" id="GO:0005524">
    <property type="term" value="F:ATP binding"/>
    <property type="evidence" value="ECO:0007669"/>
    <property type="project" value="UniProtKB-KW"/>
</dbReference>
<protein>
    <recommendedName>
        <fullName evidence="3">Isopentenyl phosphate kinase</fullName>
        <ecNumber evidence="2">2.7.4.26</ecNumber>
    </recommendedName>
</protein>
<feature type="binding site" evidence="10">
    <location>
        <position position="60"/>
    </location>
    <ligand>
        <name>substrate</name>
    </ligand>
</feature>
<evidence type="ECO:0000259" key="12">
    <source>
        <dbReference type="Pfam" id="PF00696"/>
    </source>
</evidence>
<dbReference type="Gene3D" id="3.40.1160.10">
    <property type="entry name" value="Acetylglutamate kinase-like"/>
    <property type="match status" value="1"/>
</dbReference>
<keyword evidence="5 10" id="KW-0547">Nucleotide-binding</keyword>
<keyword evidence="7 10" id="KW-0067">ATP-binding</keyword>
<dbReference type="KEGG" id="nfn:NFRAN_2921"/>
<dbReference type="InterPro" id="IPR001048">
    <property type="entry name" value="Asp/Glu/Uridylate_kinase"/>
</dbReference>
<evidence type="ECO:0000313" key="13">
    <source>
        <dbReference type="EMBL" id="VFJ15244.1"/>
    </source>
</evidence>
<evidence type="ECO:0000256" key="10">
    <source>
        <dbReference type="PIRSR" id="PIRSR016496-1"/>
    </source>
</evidence>
<dbReference type="GO" id="GO:0102043">
    <property type="term" value="F:isopentenyl phosphate kinase activity"/>
    <property type="evidence" value="ECO:0007669"/>
    <property type="project" value="UniProtKB-EC"/>
</dbReference>
<dbReference type="Proteomes" id="UP000294299">
    <property type="component" value="Chromosome NFRAN"/>
</dbReference>
<dbReference type="PANTHER" id="PTHR43654:SF1">
    <property type="entry name" value="ISOPENTENYL PHOSPHATE KINASE"/>
    <property type="match status" value="1"/>
</dbReference>
<keyword evidence="6 13" id="KW-0418">Kinase</keyword>
<dbReference type="AlphaFoldDB" id="A0A484IBV4"/>
<feature type="domain" description="Aspartate/glutamate/uridylate kinase" evidence="12">
    <location>
        <begin position="9"/>
        <end position="249"/>
    </location>
</feature>
<evidence type="ECO:0000256" key="6">
    <source>
        <dbReference type="ARBA" id="ARBA00022777"/>
    </source>
</evidence>
<evidence type="ECO:0000256" key="7">
    <source>
        <dbReference type="ARBA" id="ARBA00022840"/>
    </source>
</evidence>
<dbReference type="GO" id="GO:0016114">
    <property type="term" value="P:terpenoid biosynthetic process"/>
    <property type="evidence" value="ECO:0007669"/>
    <property type="project" value="TreeGrafter"/>
</dbReference>
<feature type="binding site" evidence="10">
    <location>
        <position position="227"/>
    </location>
    <ligand>
        <name>ATP</name>
        <dbReference type="ChEBI" id="CHEBI:30616"/>
    </ligand>
</feature>
<feature type="binding site" evidence="10">
    <location>
        <position position="157"/>
    </location>
    <ligand>
        <name>substrate</name>
    </ligand>
</feature>
<dbReference type="InterPro" id="IPR036393">
    <property type="entry name" value="AceGlu_kinase-like_sf"/>
</dbReference>
<proteinExistence type="inferred from homology"/>
<keyword evidence="8" id="KW-0414">Isoprene biosynthesis</keyword>
<dbReference type="PIRSF" id="PIRSF016496">
    <property type="entry name" value="Kin_FomA"/>
    <property type="match status" value="1"/>
</dbReference>
<sequence>MGAMIDSNLMIIKMGGSVVTFKDKPLTPNIEAIKAIARILLDLRKRIKILLVHGGGSFGHYWSVKYDMHTKPSPYSDEGVAVVHESMIKLNHIIIDEFIKLGLKPYSFHPSSFMSNGYADLNKVKELVDITTGNELIPITFGDVIHIKDNNFSILSGDTIMSILATNLHPRYCIFTTNVDGLYGDLDKKDLVPRIFLNNEVVELFDSKSQSSNNLEASTSKYDVTGGMKRKISEAVPIARSGCPVYLVNGLRPERILDIFNDRDCVGTCIMSKSTNQSIR</sequence>
<reference evidence="13 14" key="1">
    <citation type="submission" date="2019-02" db="EMBL/GenBank/DDBJ databases">
        <authorList>
            <person name="Lehtovirta-Morley E L."/>
        </authorList>
    </citation>
    <scope>NUCLEOTIDE SEQUENCE [LARGE SCALE GENOMIC DNA]</scope>
    <source>
        <strain evidence="13">NFRAN1</strain>
    </source>
</reference>
<feature type="binding site" evidence="10">
    <location>
        <position position="231"/>
    </location>
    <ligand>
        <name>ATP</name>
        <dbReference type="ChEBI" id="CHEBI:30616"/>
    </ligand>
</feature>
<comment type="catalytic activity">
    <reaction evidence="9">
        <text>isopentenyl phosphate + ATP = isopentenyl diphosphate + ADP</text>
        <dbReference type="Rhea" id="RHEA:33963"/>
        <dbReference type="ChEBI" id="CHEBI:30616"/>
        <dbReference type="ChEBI" id="CHEBI:65078"/>
        <dbReference type="ChEBI" id="CHEBI:128769"/>
        <dbReference type="ChEBI" id="CHEBI:456216"/>
        <dbReference type="EC" id="2.7.4.26"/>
    </reaction>
</comment>
<evidence type="ECO:0000256" key="4">
    <source>
        <dbReference type="ARBA" id="ARBA00022679"/>
    </source>
</evidence>
<dbReference type="NCBIfam" id="NF040647">
    <property type="entry name" value="IPPK_Arch"/>
    <property type="match status" value="1"/>
</dbReference>
<evidence type="ECO:0000256" key="3">
    <source>
        <dbReference type="ARBA" id="ARBA00017267"/>
    </source>
</evidence>
<feature type="binding site" evidence="10">
    <location>
        <position position="55"/>
    </location>
    <ligand>
        <name>substrate</name>
    </ligand>
</feature>
<feature type="binding site" evidence="10">
    <location>
        <begin position="13"/>
        <end position="17"/>
    </location>
    <ligand>
        <name>ATP</name>
        <dbReference type="ChEBI" id="CHEBI:30616"/>
    </ligand>
</feature>
<name>A0A484IBV4_9ARCH</name>
<evidence type="ECO:0000256" key="9">
    <source>
        <dbReference type="ARBA" id="ARBA00049063"/>
    </source>
</evidence>
<dbReference type="EMBL" id="LR216287">
    <property type="protein sequence ID" value="VFJ15244.1"/>
    <property type="molecule type" value="Genomic_DNA"/>
</dbReference>
<feature type="binding site" evidence="10">
    <location>
        <position position="56"/>
    </location>
    <ligand>
        <name>ATP</name>
        <dbReference type="ChEBI" id="CHEBI:30616"/>
    </ligand>
</feature>
<feature type="binding site" evidence="10">
    <location>
        <begin position="183"/>
        <end position="188"/>
    </location>
    <ligand>
        <name>ATP</name>
        <dbReference type="ChEBI" id="CHEBI:30616"/>
    </ligand>
</feature>
<organism evidence="13 14">
    <name type="scientific">Candidatus Nitrosocosmicus franklandianus</name>
    <dbReference type="NCBI Taxonomy" id="1798806"/>
    <lineage>
        <taxon>Archaea</taxon>
        <taxon>Nitrososphaerota</taxon>
        <taxon>Nitrososphaeria</taxon>
        <taxon>Nitrososphaerales</taxon>
        <taxon>Nitrososphaeraceae</taxon>
        <taxon>Candidatus Nitrosocosmicus</taxon>
    </lineage>
</organism>
<evidence type="ECO:0000256" key="2">
    <source>
        <dbReference type="ARBA" id="ARBA00012908"/>
    </source>
</evidence>
<dbReference type="GO" id="GO:0016301">
    <property type="term" value="F:kinase activity"/>
    <property type="evidence" value="ECO:0007669"/>
    <property type="project" value="UniProtKB-KW"/>
</dbReference>
<accession>A0A484IBV4</accession>
<dbReference type="GO" id="GO:0005829">
    <property type="term" value="C:cytosol"/>
    <property type="evidence" value="ECO:0007669"/>
    <property type="project" value="TreeGrafter"/>
</dbReference>
<dbReference type="EC" id="2.7.4.26" evidence="2"/>
<dbReference type="Pfam" id="PF00696">
    <property type="entry name" value="AA_kinase"/>
    <property type="match status" value="1"/>
</dbReference>
<evidence type="ECO:0000256" key="11">
    <source>
        <dbReference type="PIRSR" id="PIRSR016496-2"/>
    </source>
</evidence>
<dbReference type="CDD" id="cd04241">
    <property type="entry name" value="AAK_FomA-like"/>
    <property type="match status" value="1"/>
</dbReference>
<keyword evidence="4" id="KW-0808">Transferase</keyword>
<gene>
    <name evidence="13" type="ORF">NFRAN_2921</name>
</gene>
<evidence type="ECO:0000256" key="5">
    <source>
        <dbReference type="ARBA" id="ARBA00022741"/>
    </source>
</evidence>
<dbReference type="SUPFAM" id="SSF53633">
    <property type="entry name" value="Carbamate kinase-like"/>
    <property type="match status" value="1"/>
</dbReference>
<evidence type="ECO:0000256" key="8">
    <source>
        <dbReference type="ARBA" id="ARBA00023229"/>
    </source>
</evidence>